<dbReference type="AlphaFoldDB" id="A0A382M6T1"/>
<evidence type="ECO:0000313" key="1">
    <source>
        <dbReference type="EMBL" id="SVC44663.1"/>
    </source>
</evidence>
<reference evidence="1" key="1">
    <citation type="submission" date="2018-05" db="EMBL/GenBank/DDBJ databases">
        <authorList>
            <person name="Lanie J.A."/>
            <person name="Ng W.-L."/>
            <person name="Kazmierczak K.M."/>
            <person name="Andrzejewski T.M."/>
            <person name="Davidsen T.M."/>
            <person name="Wayne K.J."/>
            <person name="Tettelin H."/>
            <person name="Glass J.I."/>
            <person name="Rusch D."/>
            <person name="Podicherti R."/>
            <person name="Tsui H.-C.T."/>
            <person name="Winkler M.E."/>
        </authorList>
    </citation>
    <scope>NUCLEOTIDE SEQUENCE</scope>
</reference>
<gene>
    <name evidence="1" type="ORF">METZ01_LOCUS297517</name>
</gene>
<proteinExistence type="predicted"/>
<protein>
    <submittedName>
        <fullName evidence="1">Uncharacterized protein</fullName>
    </submittedName>
</protein>
<organism evidence="1">
    <name type="scientific">marine metagenome</name>
    <dbReference type="NCBI Taxonomy" id="408172"/>
    <lineage>
        <taxon>unclassified sequences</taxon>
        <taxon>metagenomes</taxon>
        <taxon>ecological metagenomes</taxon>
    </lineage>
</organism>
<name>A0A382M6T1_9ZZZZ</name>
<sequence length="111" mass="12672">MRSNLEVKDRHGECLCKENSPVFKTVTTKTREGEGLWEKCLGCGLVINRSGVEKENLEKFYNFSYQQANSFTPGEVLSPREHYKIAISSMRPVAEFLKSHLKEGMRVMDIG</sequence>
<dbReference type="EMBL" id="UINC01091696">
    <property type="protein sequence ID" value="SVC44663.1"/>
    <property type="molecule type" value="Genomic_DNA"/>
</dbReference>
<feature type="non-terminal residue" evidence="1">
    <location>
        <position position="111"/>
    </location>
</feature>
<accession>A0A382M6T1</accession>